<comment type="caution">
    <text evidence="2">The sequence shown here is derived from an EMBL/GenBank/DDBJ whole genome shotgun (WGS) entry which is preliminary data.</text>
</comment>
<dbReference type="EMBL" id="JAVBVO010000005">
    <property type="protein sequence ID" value="MDZ5760169.1"/>
    <property type="molecule type" value="Genomic_DNA"/>
</dbReference>
<sequence length="123" mass="13520">MNISIKRATGVMGGTSKIDVLVNDKKVNKLKNNEEIVISTETEDSKIRVKQGFLGSPDTTVKPNSKIEVKINQTTLYLYIGALLLVFAGIASQLLISSFAGLISCIAIIVYSNKNWFKLEINE</sequence>
<name>A0AAW9K7J4_CARML</name>
<protein>
    <submittedName>
        <fullName evidence="2">Uncharacterized protein</fullName>
    </submittedName>
</protein>
<reference evidence="2" key="1">
    <citation type="submission" date="2023-08" db="EMBL/GenBank/DDBJ databases">
        <title>Genomic characterization of piscicolin 126 produced by Carnobacterium maltaromaticum CM22 strain isolated from salmon (Salmo salar).</title>
        <authorList>
            <person name="Gonzalez-Gragera E."/>
            <person name="Garcia-Lopez J.D."/>
            <person name="Teso-Perez C."/>
            <person name="Gimenez-Hernandez I."/>
            <person name="Peralta-Sanchez J.M."/>
            <person name="Valdivia E."/>
            <person name="Montalban-Lopez M."/>
            <person name="Martin-Platero A.M."/>
            <person name="Banos A."/>
            <person name="Martinez-Bueno M."/>
        </authorList>
    </citation>
    <scope>NUCLEOTIDE SEQUENCE</scope>
    <source>
        <strain evidence="2">CM22</strain>
    </source>
</reference>
<dbReference type="RefSeq" id="WP_322809607.1">
    <property type="nucleotide sequence ID" value="NZ_JAVBVO010000005.1"/>
</dbReference>
<evidence type="ECO:0000313" key="2">
    <source>
        <dbReference type="EMBL" id="MDZ5760169.1"/>
    </source>
</evidence>
<keyword evidence="1" id="KW-0472">Membrane</keyword>
<evidence type="ECO:0000313" key="3">
    <source>
        <dbReference type="Proteomes" id="UP001290462"/>
    </source>
</evidence>
<evidence type="ECO:0000256" key="1">
    <source>
        <dbReference type="SAM" id="Phobius"/>
    </source>
</evidence>
<feature type="transmembrane region" description="Helical" evidence="1">
    <location>
        <begin position="76"/>
        <end position="109"/>
    </location>
</feature>
<dbReference type="Proteomes" id="UP001290462">
    <property type="component" value="Unassembled WGS sequence"/>
</dbReference>
<proteinExistence type="predicted"/>
<organism evidence="2 3">
    <name type="scientific">Carnobacterium maltaromaticum</name>
    <name type="common">Carnobacterium piscicola</name>
    <dbReference type="NCBI Taxonomy" id="2751"/>
    <lineage>
        <taxon>Bacteria</taxon>
        <taxon>Bacillati</taxon>
        <taxon>Bacillota</taxon>
        <taxon>Bacilli</taxon>
        <taxon>Lactobacillales</taxon>
        <taxon>Carnobacteriaceae</taxon>
        <taxon>Carnobacterium</taxon>
    </lineage>
</organism>
<keyword evidence="1" id="KW-1133">Transmembrane helix</keyword>
<dbReference type="AlphaFoldDB" id="A0AAW9K7J4"/>
<gene>
    <name evidence="2" type="ORF">RAK27_16145</name>
</gene>
<keyword evidence="1" id="KW-0812">Transmembrane</keyword>
<accession>A0AAW9K7J4</accession>